<keyword evidence="3 10" id="KW-0547">Nucleotide-binding</keyword>
<accession>A0ABS2P336</accession>
<evidence type="ECO:0000256" key="7">
    <source>
        <dbReference type="ARBA" id="ARBA00023211"/>
    </source>
</evidence>
<dbReference type="EMBL" id="JAFBED010000007">
    <property type="protein sequence ID" value="MBM7621371.1"/>
    <property type="molecule type" value="Genomic_DNA"/>
</dbReference>
<gene>
    <name evidence="12" type="ORF">JOC95_003244</name>
</gene>
<feature type="binding site" evidence="10">
    <location>
        <position position="36"/>
    </location>
    <ligand>
        <name>Mg(2+)</name>
        <dbReference type="ChEBI" id="CHEBI:18420"/>
    </ligand>
</feature>
<evidence type="ECO:0000256" key="8">
    <source>
        <dbReference type="ARBA" id="ARBA00048174"/>
    </source>
</evidence>
<evidence type="ECO:0000256" key="3">
    <source>
        <dbReference type="ARBA" id="ARBA00022741"/>
    </source>
</evidence>
<comment type="cofactor">
    <cofactor evidence="1">
        <name>Mn(2+)</name>
        <dbReference type="ChEBI" id="CHEBI:29035"/>
    </cofactor>
</comment>
<keyword evidence="4 10" id="KW-0378">Hydrolase</keyword>
<dbReference type="PANTHER" id="PTHR34699">
    <property type="match status" value="1"/>
</dbReference>
<dbReference type="HAMAP" id="MF_00648">
    <property type="entry name" value="Non_canon_purine_NTPase_YjjX"/>
    <property type="match status" value="1"/>
</dbReference>
<keyword evidence="7 10" id="KW-0464">Manganese</keyword>
<sequence>MIKVAIGSNNPAKYKAVLEALQQLDIACNWSSHEVDSGVRAQPISDEETVRGAIQRARNTLKESGADIAIGLEGGVVLDEGSKVMVCNWGALVDSEGNEFIAGGARIPLPDCFRDSIEQGVELGDLMEQYCNREGIRKHEGALGIFTNGTVSRVEMFKHVSLILIGQWQYKNHAKK</sequence>
<dbReference type="InterPro" id="IPR050299">
    <property type="entry name" value="YjjX_NTPase"/>
</dbReference>
<keyword evidence="13" id="KW-1185">Reference proteome</keyword>
<evidence type="ECO:0000313" key="12">
    <source>
        <dbReference type="EMBL" id="MBM7621371.1"/>
    </source>
</evidence>
<evidence type="ECO:0000313" key="13">
    <source>
        <dbReference type="Proteomes" id="UP000737402"/>
    </source>
</evidence>
<evidence type="ECO:0000259" key="11">
    <source>
        <dbReference type="Pfam" id="PF01931"/>
    </source>
</evidence>
<dbReference type="SUPFAM" id="SSF52972">
    <property type="entry name" value="ITPase-like"/>
    <property type="match status" value="1"/>
</dbReference>
<evidence type="ECO:0000256" key="4">
    <source>
        <dbReference type="ARBA" id="ARBA00022801"/>
    </source>
</evidence>
<comment type="subunit">
    <text evidence="10">Homodimer.</text>
</comment>
<dbReference type="NCBIfam" id="NF002850">
    <property type="entry name" value="PRK03114.1"/>
    <property type="match status" value="1"/>
</dbReference>
<dbReference type="InterPro" id="IPR029001">
    <property type="entry name" value="ITPase-like_fam"/>
</dbReference>
<name>A0ABS2P336_9BACI</name>
<evidence type="ECO:0000256" key="10">
    <source>
        <dbReference type="HAMAP-Rule" id="MF_00648"/>
    </source>
</evidence>
<evidence type="ECO:0000256" key="6">
    <source>
        <dbReference type="ARBA" id="ARBA00023080"/>
    </source>
</evidence>
<comment type="caution">
    <text evidence="12">The sequence shown here is derived from an EMBL/GenBank/DDBJ whole genome shotgun (WGS) entry which is preliminary data.</text>
</comment>
<comment type="catalytic activity">
    <reaction evidence="8 10">
        <text>ITP + H2O = IDP + phosphate + H(+)</text>
        <dbReference type="Rhea" id="RHEA:28330"/>
        <dbReference type="ChEBI" id="CHEBI:15377"/>
        <dbReference type="ChEBI" id="CHEBI:15378"/>
        <dbReference type="ChEBI" id="CHEBI:43474"/>
        <dbReference type="ChEBI" id="CHEBI:58280"/>
        <dbReference type="ChEBI" id="CHEBI:61402"/>
        <dbReference type="EC" id="3.6.1.73"/>
    </reaction>
</comment>
<comment type="function">
    <text evidence="10">Phosphatase that hydrolyzes non-canonical purine nucleotides such as XTP and ITP to their respective diphosphate derivatives. Probably excludes non-canonical purines from DNA/RNA precursor pool, thus preventing their incorporation into DNA/RNA and avoiding chromosomal lesions.</text>
</comment>
<reference evidence="12 13" key="1">
    <citation type="submission" date="2021-01" db="EMBL/GenBank/DDBJ databases">
        <title>Genomic Encyclopedia of Type Strains, Phase IV (KMG-IV): sequencing the most valuable type-strain genomes for metagenomic binning, comparative biology and taxonomic classification.</title>
        <authorList>
            <person name="Goeker M."/>
        </authorList>
    </citation>
    <scope>NUCLEOTIDE SEQUENCE [LARGE SCALE GENOMIC DNA]</scope>
    <source>
        <strain evidence="12 13">DSM 25879</strain>
    </source>
</reference>
<evidence type="ECO:0000256" key="2">
    <source>
        <dbReference type="ARBA" id="ARBA00022723"/>
    </source>
</evidence>
<comment type="catalytic activity">
    <reaction evidence="9 10">
        <text>XTP + H2O = XDP + phosphate + H(+)</text>
        <dbReference type="Rhea" id="RHEA:28406"/>
        <dbReference type="ChEBI" id="CHEBI:15377"/>
        <dbReference type="ChEBI" id="CHEBI:15378"/>
        <dbReference type="ChEBI" id="CHEBI:43474"/>
        <dbReference type="ChEBI" id="CHEBI:59884"/>
        <dbReference type="ChEBI" id="CHEBI:61314"/>
        <dbReference type="EC" id="3.6.1.73"/>
    </reaction>
</comment>
<protein>
    <recommendedName>
        <fullName evidence="10">Probable inosine/xanthosine triphosphatase</fullName>
        <shortName evidence="10">ITPase/XTPase</shortName>
        <ecNumber evidence="10">3.6.1.73</ecNumber>
    </recommendedName>
    <alternativeName>
        <fullName evidence="10">Non-canonical purine NTP phosphatase</fullName>
    </alternativeName>
    <alternativeName>
        <fullName evidence="10">Non-standard purine NTP phosphatase</fullName>
    </alternativeName>
    <alternativeName>
        <fullName evidence="10">Nucleoside-triphosphate phosphatase</fullName>
        <shortName evidence="10">NTPase</shortName>
    </alternativeName>
</protein>
<keyword evidence="2 10" id="KW-0479">Metal-binding</keyword>
<keyword evidence="6 10" id="KW-0546">Nucleotide metabolism</keyword>
<dbReference type="EC" id="3.6.1.73" evidence="10"/>
<dbReference type="Proteomes" id="UP000737402">
    <property type="component" value="Unassembled WGS sequence"/>
</dbReference>
<dbReference type="InterPro" id="IPR026533">
    <property type="entry name" value="NTPase/PRRC1"/>
</dbReference>
<evidence type="ECO:0000256" key="1">
    <source>
        <dbReference type="ARBA" id="ARBA00001936"/>
    </source>
</evidence>
<feature type="domain" description="Non-canonical purine NTP phosphatase/PRRC1" evidence="11">
    <location>
        <begin position="7"/>
        <end position="160"/>
    </location>
</feature>
<dbReference type="InterPro" id="IPR002786">
    <property type="entry name" value="Non_canon_purine_NTPase"/>
</dbReference>
<organism evidence="12 13">
    <name type="scientific">Sutcliffiella tianshenii</name>
    <dbReference type="NCBI Taxonomy" id="1463404"/>
    <lineage>
        <taxon>Bacteria</taxon>
        <taxon>Bacillati</taxon>
        <taxon>Bacillota</taxon>
        <taxon>Bacilli</taxon>
        <taxon>Bacillales</taxon>
        <taxon>Bacillaceae</taxon>
        <taxon>Sutcliffiella</taxon>
    </lineage>
</organism>
<comment type="caution">
    <text evidence="10">Lacks conserved residue(s) required for the propagation of feature annotation.</text>
</comment>
<proteinExistence type="inferred from homology"/>
<comment type="cofactor">
    <cofactor evidence="10">
        <name>Mg(2+)</name>
        <dbReference type="ChEBI" id="CHEBI:18420"/>
    </cofactor>
    <cofactor evidence="10">
        <name>Mn(2+)</name>
        <dbReference type="ChEBI" id="CHEBI:29035"/>
    </cofactor>
    <text evidence="10">Binds 1 divalent metal cation per subunit; can use either Mg(2+) or Mn(2+).</text>
</comment>
<dbReference type="Pfam" id="PF01931">
    <property type="entry name" value="NTPase_I-T"/>
    <property type="match status" value="1"/>
</dbReference>
<evidence type="ECO:0000256" key="5">
    <source>
        <dbReference type="ARBA" id="ARBA00022842"/>
    </source>
</evidence>
<dbReference type="Gene3D" id="3.90.950.10">
    <property type="match status" value="1"/>
</dbReference>
<dbReference type="PANTHER" id="PTHR34699:SF2">
    <property type="entry name" value="NON-CANONICAL PURINE NTP PHOSPHATASE_PRRC1 DOMAIN-CONTAINING PROTEIN"/>
    <property type="match status" value="1"/>
</dbReference>
<evidence type="ECO:0000256" key="9">
    <source>
        <dbReference type="ARBA" id="ARBA00048781"/>
    </source>
</evidence>
<keyword evidence="5 10" id="KW-0460">Magnesium</keyword>
<comment type="similarity">
    <text evidence="10">Belongs to the YjjX NTPase family.</text>
</comment>